<reference evidence="2 3" key="1">
    <citation type="submission" date="2023-04" db="EMBL/GenBank/DDBJ databases">
        <title>A novel bacteria isolated from coastal sediment.</title>
        <authorList>
            <person name="Liu X.-J."/>
            <person name="Du Z.-J."/>
        </authorList>
    </citation>
    <scope>NUCLEOTIDE SEQUENCE [LARGE SCALE GENOMIC DNA]</scope>
    <source>
        <strain evidence="2 3">SDUM461003</strain>
    </source>
</reference>
<keyword evidence="1" id="KW-1133">Transmembrane helix</keyword>
<evidence type="ECO:0000256" key="1">
    <source>
        <dbReference type="SAM" id="Phobius"/>
    </source>
</evidence>
<dbReference type="Proteomes" id="UP001225316">
    <property type="component" value="Unassembled WGS sequence"/>
</dbReference>
<proteinExistence type="predicted"/>
<protein>
    <submittedName>
        <fullName evidence="2">Uncharacterized protein</fullName>
    </submittedName>
</protein>
<gene>
    <name evidence="2" type="ORF">QEH52_10080</name>
</gene>
<comment type="caution">
    <text evidence="2">The sequence shown here is derived from an EMBL/GenBank/DDBJ whole genome shotgun (WGS) entry which is preliminary data.</text>
</comment>
<keyword evidence="1" id="KW-0812">Transmembrane</keyword>
<feature type="transmembrane region" description="Helical" evidence="1">
    <location>
        <begin position="50"/>
        <end position="68"/>
    </location>
</feature>
<feature type="transmembrane region" description="Helical" evidence="1">
    <location>
        <begin position="129"/>
        <end position="149"/>
    </location>
</feature>
<feature type="transmembrane region" description="Helical" evidence="1">
    <location>
        <begin position="92"/>
        <end position="117"/>
    </location>
</feature>
<keyword evidence="3" id="KW-1185">Reference proteome</keyword>
<evidence type="ECO:0000313" key="3">
    <source>
        <dbReference type="Proteomes" id="UP001225316"/>
    </source>
</evidence>
<keyword evidence="1" id="KW-0472">Membrane</keyword>
<feature type="transmembrane region" description="Helical" evidence="1">
    <location>
        <begin position="155"/>
        <end position="173"/>
    </location>
</feature>
<organism evidence="2 3">
    <name type="scientific">Thalassobacterium maritimum</name>
    <dbReference type="NCBI Taxonomy" id="3041265"/>
    <lineage>
        <taxon>Bacteria</taxon>
        <taxon>Pseudomonadati</taxon>
        <taxon>Verrucomicrobiota</taxon>
        <taxon>Opitutia</taxon>
        <taxon>Puniceicoccales</taxon>
        <taxon>Coraliomargaritaceae</taxon>
        <taxon>Thalassobacterium</taxon>
    </lineage>
</organism>
<accession>A0ABU1AUL9</accession>
<feature type="transmembrane region" description="Helical" evidence="1">
    <location>
        <begin position="20"/>
        <end position="38"/>
    </location>
</feature>
<feature type="transmembrane region" description="Helical" evidence="1">
    <location>
        <begin position="220"/>
        <end position="239"/>
    </location>
</feature>
<dbReference type="EMBL" id="JARXHW010000020">
    <property type="protein sequence ID" value="MDQ8207859.1"/>
    <property type="molecule type" value="Genomic_DNA"/>
</dbReference>
<feature type="transmembrane region" description="Helical" evidence="1">
    <location>
        <begin position="194"/>
        <end position="214"/>
    </location>
</feature>
<evidence type="ECO:0000313" key="2">
    <source>
        <dbReference type="EMBL" id="MDQ8207859.1"/>
    </source>
</evidence>
<name>A0ABU1AUL9_9BACT</name>
<sequence length="577" mass="65573">MNALRALFWFDFTRCRRWLLVWWLCCWMLAVMGLALVLGGKLLFAGISQVMPVGIAYLLMLILVGLLFQTSHPGRKESCLCARPVSAGQILLSRWCFAVVLLLLPFYLSQLLPLLWVDRSTGALAAFTLHYWGVHFGLVAVLGAVATASEKMYSYVLRCFFGGALLLALADTMRRYSWREANWIYVKSPEAAQLLLEVGLSLAGLLIFAPIMWAQYRGRASWRLAVVGLMGAITLAAAWKPVKFLTDVSLVGHAMSEQVVDLEGLTITVERQSQHSSYTVQRNQGDTSRSTYAQSVPPYWKNGAEEFWFMRGRFEIEGLDPTLTYSARLLEARWISESGDVVIYDPPLRTHFIRNHGYTAPAPPVTSARMTELLGEPPTRPQYFHPVTGQTEVLLFGAWTSIYKRYQSTPGRLELRVRVDFYRHELSQRIALAEQGGGLSASSRYHLQGYAQTGDEFEARLMYFTPKQMWERPIEQRWSHISRNWWLYDSNSGQRAPAMGIRASGVSFSQSLSCRYIEPSFKENGSRWHLPDLTQPERLELLHIEPRYLGTSVVDVTTEDFALVTPETIERAERNEL</sequence>